<gene>
    <name evidence="2" type="ORF">V5799_024879</name>
</gene>
<comment type="caution">
    <text evidence="2">The sequence shown here is derived from an EMBL/GenBank/DDBJ whole genome shotgun (WGS) entry which is preliminary data.</text>
</comment>
<organism evidence="2 3">
    <name type="scientific">Amblyomma americanum</name>
    <name type="common">Lone star tick</name>
    <dbReference type="NCBI Taxonomy" id="6943"/>
    <lineage>
        <taxon>Eukaryota</taxon>
        <taxon>Metazoa</taxon>
        <taxon>Ecdysozoa</taxon>
        <taxon>Arthropoda</taxon>
        <taxon>Chelicerata</taxon>
        <taxon>Arachnida</taxon>
        <taxon>Acari</taxon>
        <taxon>Parasitiformes</taxon>
        <taxon>Ixodida</taxon>
        <taxon>Ixodoidea</taxon>
        <taxon>Ixodidae</taxon>
        <taxon>Amblyomminae</taxon>
        <taxon>Amblyomma</taxon>
    </lineage>
</organism>
<feature type="compositionally biased region" description="Low complexity" evidence="1">
    <location>
        <begin position="81"/>
        <end position="92"/>
    </location>
</feature>
<accession>A0AAQ4EAR1</accession>
<proteinExistence type="predicted"/>
<feature type="non-terminal residue" evidence="2">
    <location>
        <position position="197"/>
    </location>
</feature>
<evidence type="ECO:0000313" key="2">
    <source>
        <dbReference type="EMBL" id="KAK8771877.1"/>
    </source>
</evidence>
<feature type="region of interest" description="Disordered" evidence="1">
    <location>
        <begin position="135"/>
        <end position="161"/>
    </location>
</feature>
<sequence length="197" mass="21676">MFVQPRGCSQDSSTPRQSRRLQPRSRVECMRRVLGRLAAGIQISTLRIPLHLTGASAPSGWRLLQSRVRLMHCSMPTAMKGPGAAALRAPAAMPSSRGCEPRRRSTSQPPRLRSRLPAEERRVFRDEDCIPGKNFVSDGGTLNNDPGAEVPSVSGTPPWPPTRARWMPTSTGHAKPSSRNRSCLSQPCILLIWHIKG</sequence>
<dbReference type="AlphaFoldDB" id="A0AAQ4EAR1"/>
<reference evidence="2 3" key="1">
    <citation type="journal article" date="2023" name="Arcadia Sci">
        <title>De novo assembly of a long-read Amblyomma americanum tick genome.</title>
        <authorList>
            <person name="Chou S."/>
            <person name="Poskanzer K.E."/>
            <person name="Rollins M."/>
            <person name="Thuy-Boun P.S."/>
        </authorList>
    </citation>
    <scope>NUCLEOTIDE SEQUENCE [LARGE SCALE GENOMIC DNA]</scope>
    <source>
        <strain evidence="2">F_SG_1</strain>
        <tissue evidence="2">Salivary glands</tissue>
    </source>
</reference>
<protein>
    <submittedName>
        <fullName evidence="2">Uncharacterized protein</fullName>
    </submittedName>
</protein>
<dbReference type="Proteomes" id="UP001321473">
    <property type="component" value="Unassembled WGS sequence"/>
</dbReference>
<keyword evidence="3" id="KW-1185">Reference proteome</keyword>
<feature type="region of interest" description="Disordered" evidence="1">
    <location>
        <begin position="81"/>
        <end position="115"/>
    </location>
</feature>
<dbReference type="EMBL" id="JARKHS020019180">
    <property type="protein sequence ID" value="KAK8771877.1"/>
    <property type="molecule type" value="Genomic_DNA"/>
</dbReference>
<feature type="region of interest" description="Disordered" evidence="1">
    <location>
        <begin position="1"/>
        <end position="25"/>
    </location>
</feature>
<evidence type="ECO:0000313" key="3">
    <source>
        <dbReference type="Proteomes" id="UP001321473"/>
    </source>
</evidence>
<name>A0AAQ4EAR1_AMBAM</name>
<evidence type="ECO:0000256" key="1">
    <source>
        <dbReference type="SAM" id="MobiDB-lite"/>
    </source>
</evidence>